<proteinExistence type="inferred from homology"/>
<accession>A0A0D2L9C2</accession>
<dbReference type="PANTHER" id="PTHR12925">
    <property type="entry name" value="HIKESHI FAMILY MEMBER"/>
    <property type="match status" value="1"/>
</dbReference>
<comment type="similarity">
    <text evidence="1">Belongs to the OPI10 family.</text>
</comment>
<dbReference type="STRING" id="945553.A0A0D2L9C2"/>
<dbReference type="GO" id="GO:0005634">
    <property type="term" value="C:nucleus"/>
    <property type="evidence" value="ECO:0007669"/>
    <property type="project" value="TreeGrafter"/>
</dbReference>
<dbReference type="InterPro" id="IPR031318">
    <property type="entry name" value="OPI10"/>
</dbReference>
<dbReference type="OMA" id="WWAKFER"/>
<evidence type="ECO:0000313" key="4">
    <source>
        <dbReference type="EMBL" id="KJA23817.1"/>
    </source>
</evidence>
<dbReference type="AlphaFoldDB" id="A0A0D2L9C2"/>
<dbReference type="EMBL" id="KN817540">
    <property type="protein sequence ID" value="KJA23817.1"/>
    <property type="molecule type" value="Genomic_DNA"/>
</dbReference>
<sequence>MFGCCVAGRLLQTNMTQVDQTHAYFELANAVAINHICVFLLGDVPFPEGYGATVHFLWPGKGFQVLGMISNDKPSAIFRVKSTYSENATSAAPTKFSEYSTFSNDQNVTAILGLSVEPIHQIEPQLQNIPGASGSGTPNLVQNSAALAERVVKHLVNYISGFAGGAAVNSNTMIPMNLIERWYEIFMSKLKAGGVGFLERGE</sequence>
<dbReference type="Proteomes" id="UP000054270">
    <property type="component" value="Unassembled WGS sequence"/>
</dbReference>
<keyword evidence="5" id="KW-1185">Reference proteome</keyword>
<evidence type="ECO:0000259" key="2">
    <source>
        <dbReference type="Pfam" id="PF05603"/>
    </source>
</evidence>
<protein>
    <submittedName>
        <fullName evidence="4">Uncharacterized protein</fullName>
    </submittedName>
</protein>
<gene>
    <name evidence="4" type="ORF">HYPSUDRAFT_137223</name>
</gene>
<dbReference type="GO" id="GO:0006606">
    <property type="term" value="P:protein import into nucleus"/>
    <property type="evidence" value="ECO:0007669"/>
    <property type="project" value="TreeGrafter"/>
</dbReference>
<feature type="domain" description="Hikeshi-like N-terminal" evidence="2">
    <location>
        <begin position="6"/>
        <end position="129"/>
    </location>
</feature>
<dbReference type="Pfam" id="PF05603">
    <property type="entry name" value="Hikeshi-like_N"/>
    <property type="match status" value="1"/>
</dbReference>
<evidence type="ECO:0000313" key="5">
    <source>
        <dbReference type="Proteomes" id="UP000054270"/>
    </source>
</evidence>
<dbReference type="Pfam" id="PF21057">
    <property type="entry name" value="Hikeshi-like_C"/>
    <property type="match status" value="1"/>
</dbReference>
<evidence type="ECO:0000259" key="3">
    <source>
        <dbReference type="Pfam" id="PF21057"/>
    </source>
</evidence>
<dbReference type="GO" id="GO:0005829">
    <property type="term" value="C:cytosol"/>
    <property type="evidence" value="ECO:0007669"/>
    <property type="project" value="TreeGrafter"/>
</dbReference>
<reference evidence="5" key="1">
    <citation type="submission" date="2014-04" db="EMBL/GenBank/DDBJ databases">
        <title>Evolutionary Origins and Diversification of the Mycorrhizal Mutualists.</title>
        <authorList>
            <consortium name="DOE Joint Genome Institute"/>
            <consortium name="Mycorrhizal Genomics Consortium"/>
            <person name="Kohler A."/>
            <person name="Kuo A."/>
            <person name="Nagy L.G."/>
            <person name="Floudas D."/>
            <person name="Copeland A."/>
            <person name="Barry K.W."/>
            <person name="Cichocki N."/>
            <person name="Veneault-Fourrey C."/>
            <person name="LaButti K."/>
            <person name="Lindquist E.A."/>
            <person name="Lipzen A."/>
            <person name="Lundell T."/>
            <person name="Morin E."/>
            <person name="Murat C."/>
            <person name="Riley R."/>
            <person name="Ohm R."/>
            <person name="Sun H."/>
            <person name="Tunlid A."/>
            <person name="Henrissat B."/>
            <person name="Grigoriev I.V."/>
            <person name="Hibbett D.S."/>
            <person name="Martin F."/>
        </authorList>
    </citation>
    <scope>NUCLEOTIDE SEQUENCE [LARGE SCALE GENOMIC DNA]</scope>
    <source>
        <strain evidence="5">FD-334 SS-4</strain>
    </source>
</reference>
<evidence type="ECO:0000256" key="1">
    <source>
        <dbReference type="ARBA" id="ARBA00006623"/>
    </source>
</evidence>
<dbReference type="InterPro" id="IPR048364">
    <property type="entry name" value="Hikeshi-like_C"/>
</dbReference>
<organism evidence="4 5">
    <name type="scientific">Hypholoma sublateritium (strain FD-334 SS-4)</name>
    <dbReference type="NCBI Taxonomy" id="945553"/>
    <lineage>
        <taxon>Eukaryota</taxon>
        <taxon>Fungi</taxon>
        <taxon>Dikarya</taxon>
        <taxon>Basidiomycota</taxon>
        <taxon>Agaricomycotina</taxon>
        <taxon>Agaricomycetes</taxon>
        <taxon>Agaricomycetidae</taxon>
        <taxon>Agaricales</taxon>
        <taxon>Agaricineae</taxon>
        <taxon>Strophariaceae</taxon>
        <taxon>Hypholoma</taxon>
    </lineage>
</organism>
<dbReference type="PANTHER" id="PTHR12925:SF0">
    <property type="entry name" value="PROTEIN HIKESHI"/>
    <property type="match status" value="1"/>
</dbReference>
<feature type="domain" description="Hikeshi-like C-terminal" evidence="3">
    <location>
        <begin position="144"/>
        <end position="200"/>
    </location>
</feature>
<name>A0A0D2L9C2_HYPSF</name>
<dbReference type="InterPro" id="IPR008493">
    <property type="entry name" value="Hikeshi-like_N"/>
</dbReference>
<dbReference type="OrthoDB" id="10248398at2759"/>
<dbReference type="GO" id="GO:0061608">
    <property type="term" value="F:nuclear import signal receptor activity"/>
    <property type="evidence" value="ECO:0007669"/>
    <property type="project" value="TreeGrafter"/>
</dbReference>